<gene>
    <name evidence="2" type="ORF">JWV37_12430</name>
</gene>
<accession>A0ABS2WVB7</accession>
<name>A0ABS2WVB7_9BACT</name>
<organism evidence="2 3">
    <name type="scientific">Sulfurospirillum tamanense</name>
    <dbReference type="NCBI Taxonomy" id="2813362"/>
    <lineage>
        <taxon>Bacteria</taxon>
        <taxon>Pseudomonadati</taxon>
        <taxon>Campylobacterota</taxon>
        <taxon>Epsilonproteobacteria</taxon>
        <taxon>Campylobacterales</taxon>
        <taxon>Sulfurospirillaceae</taxon>
        <taxon>Sulfurospirillum</taxon>
    </lineage>
</organism>
<sequence length="394" mass="42230">MKLAKLSLAAIVAVGAMTTFASAAPLEEAIKGVDLKGWVRYRVDMNDNGTSNNIAGENHRFSGVFTFTAPVTDEVKSVLTLRYDDLDIAGSSTGPTAASDKNFVVSQAYFQYKASGFTVNVGKMLIGSPWTYNNALDGQTGNGILALYTGVEGWTFAGASFFNTGGGGRVTANNTSKNLLNDDENLYAIAAIGSMGPVNAQVWAGKKTHVFDSVFAELSTKFAGFSLKGQVNHLKLADEVKPVGLVPGVLDSRDDTGLFWAVQAGYAAAGASVNVGYIRTDKDMGIHAVAADHAMIRAGKQAYGSYVNQRDAKTMFVTAGYKFDKYSVGAGYVDSELGSSVAPTGEDTLAKEYYVEAGYAYSKNFSVSTYYSDLDRKRAITENKRFRIEGVYRF</sequence>
<feature type="chain" id="PRO_5046777650" evidence="1">
    <location>
        <begin position="24"/>
        <end position="394"/>
    </location>
</feature>
<dbReference type="Pfam" id="PF05538">
    <property type="entry name" value="Campylo_MOMP"/>
    <property type="match status" value="1"/>
</dbReference>
<protein>
    <submittedName>
        <fullName evidence="2">Major outer membrane protein</fullName>
    </submittedName>
</protein>
<dbReference type="EMBL" id="JAFHKK010000050">
    <property type="protein sequence ID" value="MBN2965590.1"/>
    <property type="molecule type" value="Genomic_DNA"/>
</dbReference>
<dbReference type="Proteomes" id="UP000703590">
    <property type="component" value="Unassembled WGS sequence"/>
</dbReference>
<keyword evidence="3" id="KW-1185">Reference proteome</keyword>
<evidence type="ECO:0000256" key="1">
    <source>
        <dbReference type="SAM" id="SignalP"/>
    </source>
</evidence>
<dbReference type="InterPro" id="IPR008439">
    <property type="entry name" value="Campylo_MOMP"/>
</dbReference>
<reference evidence="2" key="2">
    <citation type="submission" date="2021-02" db="EMBL/GenBank/DDBJ databases">
        <authorList>
            <person name="Merkel A.Y."/>
        </authorList>
    </citation>
    <scope>NUCLEOTIDE SEQUENCE</scope>
    <source>
        <strain evidence="2">T05b</strain>
    </source>
</reference>
<feature type="signal peptide" evidence="1">
    <location>
        <begin position="1"/>
        <end position="23"/>
    </location>
</feature>
<keyword evidence="1" id="KW-0732">Signal</keyword>
<evidence type="ECO:0000313" key="3">
    <source>
        <dbReference type="Proteomes" id="UP000703590"/>
    </source>
</evidence>
<proteinExistence type="predicted"/>
<dbReference type="Gene3D" id="2.40.160.10">
    <property type="entry name" value="Porin"/>
    <property type="match status" value="1"/>
</dbReference>
<comment type="caution">
    <text evidence="2">The sequence shown here is derived from an EMBL/GenBank/DDBJ whole genome shotgun (WGS) entry which is preliminary data.</text>
</comment>
<dbReference type="SUPFAM" id="SSF56935">
    <property type="entry name" value="Porins"/>
    <property type="match status" value="1"/>
</dbReference>
<dbReference type="InterPro" id="IPR023614">
    <property type="entry name" value="Porin_dom_sf"/>
</dbReference>
<dbReference type="RefSeq" id="WP_205460185.1">
    <property type="nucleotide sequence ID" value="NZ_JAFHKK010000050.1"/>
</dbReference>
<reference evidence="2" key="1">
    <citation type="submission" date="2021-02" db="EMBL/GenBank/DDBJ databases">
        <title>Sulfurospirillum tamanensis sp. nov.</title>
        <authorList>
            <person name="Frolova A."/>
            <person name="Merkel A."/>
            <person name="Slobodkin A."/>
        </authorList>
    </citation>
    <scope>NUCLEOTIDE SEQUENCE</scope>
    <source>
        <strain evidence="2">T05b</strain>
    </source>
</reference>
<evidence type="ECO:0000313" key="2">
    <source>
        <dbReference type="EMBL" id="MBN2965590.1"/>
    </source>
</evidence>